<accession>A0A0H3DS29</accession>
<feature type="signal peptide" evidence="1">
    <location>
        <begin position="1"/>
        <end position="26"/>
    </location>
</feature>
<dbReference type="HOGENOM" id="CLU_088965_3_1_6"/>
<dbReference type="GO" id="GO:0043709">
    <property type="term" value="P:cell adhesion involved in single-species biofilm formation"/>
    <property type="evidence" value="ECO:0007669"/>
    <property type="project" value="TreeGrafter"/>
</dbReference>
<dbReference type="Gene3D" id="2.60.40.1090">
    <property type="entry name" value="Fimbrial-type adhesion domain"/>
    <property type="match status" value="1"/>
</dbReference>
<dbReference type="InterPro" id="IPR036937">
    <property type="entry name" value="Adhesion_dom_fimbrial_sf"/>
</dbReference>
<keyword evidence="1" id="KW-0732">Signal</keyword>
<dbReference type="PATRIC" id="fig|718251.5.peg.2116"/>
<feature type="domain" description="Fimbrial-type adhesion" evidence="2">
    <location>
        <begin position="34"/>
        <end position="178"/>
    </location>
</feature>
<dbReference type="PANTHER" id="PTHR33420:SF11">
    <property type="entry name" value="FIMBRIAL-LIKE PROTEIN"/>
    <property type="match status" value="1"/>
</dbReference>
<evidence type="ECO:0000256" key="1">
    <source>
        <dbReference type="SAM" id="SignalP"/>
    </source>
</evidence>
<dbReference type="GO" id="GO:0009289">
    <property type="term" value="C:pilus"/>
    <property type="evidence" value="ECO:0007669"/>
    <property type="project" value="InterPro"/>
</dbReference>
<gene>
    <name evidence="3" type="primary">fimA</name>
    <name evidence="3" type="ordered locus">ETAF_2040</name>
</gene>
<sequence>MSIMKTLFFKAAGAMTIALVTFGSQAASGQGVVNFSGTVITAPCGIAPESADQSIDFGQISKSHLEAGGISVKKNIDIKLVGCDATALAQTGSAKVTFTGVTITGAPTELGTTGSTGTAIVISSEDGSLVSFGNAGSAQKLKVGDNILRYSAWVKSATGGTLAEGDFASVANFNITYQ</sequence>
<feature type="chain" id="PRO_5002607694" evidence="1">
    <location>
        <begin position="27"/>
        <end position="178"/>
    </location>
</feature>
<dbReference type="Pfam" id="PF00419">
    <property type="entry name" value="Fimbrial"/>
    <property type="match status" value="1"/>
</dbReference>
<reference evidence="3 4" key="2">
    <citation type="journal article" date="2011" name="BMC Immunol.">
        <title>Comparison of static immersion and intravenous injection systems for exposure of zebrafish embryos to the natural pathogen Edwardsiella tarda.</title>
        <authorList>
            <person name="van Soest J.J."/>
            <person name="Stockhammer O.W."/>
            <person name="Ordas A."/>
            <person name="Bloemberg G.V."/>
            <person name="Spaink H.P."/>
            <person name="Meijer A.H."/>
        </authorList>
    </citation>
    <scope>NUCLEOTIDE SEQUENCE [LARGE SCALE GENOMIC DNA]</scope>
    <source>
        <strain evidence="3 4">FL6-60</strain>
    </source>
</reference>
<dbReference type="EMBL" id="CP002154">
    <property type="protein sequence ID" value="ADM42146.1"/>
    <property type="molecule type" value="Genomic_DNA"/>
</dbReference>
<proteinExistence type="predicted"/>
<evidence type="ECO:0000313" key="4">
    <source>
        <dbReference type="Proteomes" id="UP000002230"/>
    </source>
</evidence>
<reference evidence="4" key="1">
    <citation type="submission" date="2010-08" db="EMBL/GenBank/DDBJ databases">
        <title>Genome comparisons of Edwardsiella bacteria analysed using deep sequencing technology.</title>
        <authorList>
            <person name="van Soest J.J."/>
            <person name="Henkel C.V."/>
            <person name="Jansen H.J."/>
            <person name="van den Hondel C.A.M.J.J."/>
            <person name="Bloemberg G.V."/>
            <person name="Meijer A.H."/>
            <person name="Spaink H.P."/>
        </authorList>
    </citation>
    <scope>NUCLEOTIDE SEQUENCE [LARGE SCALE GENOMIC DNA]</scope>
    <source>
        <strain evidence="4">FL6-60</strain>
    </source>
</reference>
<dbReference type="PANTHER" id="PTHR33420">
    <property type="entry name" value="FIMBRIAL SUBUNIT ELFA-RELATED"/>
    <property type="match status" value="1"/>
</dbReference>
<dbReference type="InterPro" id="IPR000259">
    <property type="entry name" value="Adhesion_dom_fimbrial"/>
</dbReference>
<dbReference type="AlphaFoldDB" id="A0A0H3DS29"/>
<keyword evidence="4" id="KW-1185">Reference proteome</keyword>
<evidence type="ECO:0000313" key="3">
    <source>
        <dbReference type="EMBL" id="ADM42146.1"/>
    </source>
</evidence>
<protein>
    <submittedName>
        <fullName evidence="3">P pilus assembly protein, pilin FimA</fullName>
    </submittedName>
</protein>
<name>A0A0H3DS29_EDWTF</name>
<dbReference type="InterPro" id="IPR050263">
    <property type="entry name" value="Bact_Fimbrial_Adh_Pro"/>
</dbReference>
<dbReference type="SUPFAM" id="SSF49401">
    <property type="entry name" value="Bacterial adhesins"/>
    <property type="match status" value="1"/>
</dbReference>
<organism evidence="3 4">
    <name type="scientific">Edwardsiella tarda (strain FL6-60)</name>
    <dbReference type="NCBI Taxonomy" id="718251"/>
    <lineage>
        <taxon>Bacteria</taxon>
        <taxon>Pseudomonadati</taxon>
        <taxon>Pseudomonadota</taxon>
        <taxon>Gammaproteobacteria</taxon>
        <taxon>Enterobacterales</taxon>
        <taxon>Hafniaceae</taxon>
        <taxon>Edwardsiella</taxon>
    </lineage>
</organism>
<dbReference type="Proteomes" id="UP000002230">
    <property type="component" value="Chromosome"/>
</dbReference>
<dbReference type="SMR" id="A0A0H3DS29"/>
<dbReference type="KEGG" id="etd:ETAF_2040"/>
<dbReference type="InterPro" id="IPR008966">
    <property type="entry name" value="Adhesion_dom_sf"/>
</dbReference>
<evidence type="ECO:0000259" key="2">
    <source>
        <dbReference type="Pfam" id="PF00419"/>
    </source>
</evidence>